<feature type="domain" description="AMP-dependent synthetase/ligase" evidence="5">
    <location>
        <begin position="240"/>
        <end position="595"/>
    </location>
</feature>
<dbReference type="Gene3D" id="3.30.300.30">
    <property type="match status" value="1"/>
</dbReference>
<reference evidence="7 8" key="1">
    <citation type="submission" date="2005-09" db="EMBL/GenBank/DDBJ databases">
        <authorList>
            <person name="Woods D.E."/>
            <person name="Nierman W.C."/>
        </authorList>
    </citation>
    <scope>NUCLEOTIDE SEQUENCE [LARGE SCALE GENOMIC DNA]</scope>
    <source>
        <strain evidence="7 8">1710b</strain>
    </source>
</reference>
<dbReference type="InterPro" id="IPR000873">
    <property type="entry name" value="AMP-dep_synth/lig_dom"/>
</dbReference>
<evidence type="ECO:0000259" key="6">
    <source>
        <dbReference type="Pfam" id="PF13193"/>
    </source>
</evidence>
<evidence type="ECO:0000256" key="3">
    <source>
        <dbReference type="ARBA" id="ARBA00022723"/>
    </source>
</evidence>
<dbReference type="InterPro" id="IPR025110">
    <property type="entry name" value="AMP-bd_C"/>
</dbReference>
<dbReference type="GO" id="GO:0006631">
    <property type="term" value="P:fatty acid metabolic process"/>
    <property type="evidence" value="ECO:0007669"/>
    <property type="project" value="TreeGrafter"/>
</dbReference>
<dbReference type="KEGG" id="bpm:BURPS1710b_1068"/>
<protein>
    <submittedName>
        <fullName evidence="7">AMP-binding enzyme domain protein</fullName>
    </submittedName>
</protein>
<evidence type="ECO:0000313" key="7">
    <source>
        <dbReference type="EMBL" id="ABA50237.1"/>
    </source>
</evidence>
<dbReference type="InterPro" id="IPR020845">
    <property type="entry name" value="AMP-binding_CS"/>
</dbReference>
<dbReference type="PANTHER" id="PTHR43201">
    <property type="entry name" value="ACYL-COA SYNTHETASE"/>
    <property type="match status" value="1"/>
</dbReference>
<organism evidence="7 8">
    <name type="scientific">Burkholderia pseudomallei (strain 1710b)</name>
    <dbReference type="NCBI Taxonomy" id="320372"/>
    <lineage>
        <taxon>Bacteria</taxon>
        <taxon>Pseudomonadati</taxon>
        <taxon>Pseudomonadota</taxon>
        <taxon>Betaproteobacteria</taxon>
        <taxon>Burkholderiales</taxon>
        <taxon>Burkholderiaceae</taxon>
        <taxon>Burkholderia</taxon>
        <taxon>pseudomallei group</taxon>
    </lineage>
</organism>
<dbReference type="Pfam" id="PF00501">
    <property type="entry name" value="AMP-binding"/>
    <property type="match status" value="1"/>
</dbReference>
<comment type="similarity">
    <text evidence="1">Belongs to the ATP-dependent AMP-binding enzyme family.</text>
</comment>
<accession>Q3JVC3</accession>
<feature type="domain" description="AMP-binding enzyme C-terminal" evidence="6">
    <location>
        <begin position="646"/>
        <end position="721"/>
    </location>
</feature>
<dbReference type="EMBL" id="CP000124">
    <property type="protein sequence ID" value="ABA50237.1"/>
    <property type="molecule type" value="Genomic_DNA"/>
</dbReference>
<sequence>MKPSVDARALHGPRLQQRRQHGGRQAHQIAAPAAVQVDRRQIEDRRFDIDGHRLLRAERRRAADEIARMPVRDLRLARLDALRADLPREVLGRHRAVAVHQDDERLGVLVFHHERLHDRVLVDAQLPRRFGCAAVLDVFVDVLAERNAVAAQELRRGRFGNVFGFAHARILIACGARDYCPNGRLSARRARGTIVATRSAPHSRRFIGETMTIEFSPGAAIDADALLDTLPQRIAALPARVAEHAPDHVALIEDGRRLTYAQLARAVEAAAERLRGLGVRGGDRVMIVAENSIAQIVLLFAATRLDAWAIVSNARLSAAELDAIATHAQPRLIAFVTGTSPDARAHADRRNAHAAAPFELDIGAWSHTVEAGTRAEPVEAHGARQCAALVYTTGTTGAPKGVMLSHRNLLFVAAVSSMQRRVAPTDVVYAVLPISHVYGLASVCLGSLYAGATLRLAPRFSPETLRRALADEGVTIFQGVPAMHAKLLEHLRAHGHAWRAPHLRFVYSGGSPLDADLKARVERAYGLPLHNGYGMTESSPTIAQTPIDAPRADCSVGAPIPGVAVRFCSADGADVAPGEVGELWVRGPNVMLGYYRDPEGTRAAVTAHGWLKTGDLARAGTDGAMTIVGRSKELIIRSGFNVYPSEVEQALNAHPDVVQSAVIGRAAEAGNEDVIAFVELAPNAAATESDLKEWCVGRLAPYKRPVQIRALDALPAASTGKVLKHRLRAML</sequence>
<gene>
    <name evidence="7" type="ordered locus">BURPS1710b_1068</name>
</gene>
<dbReference type="InterPro" id="IPR042099">
    <property type="entry name" value="ANL_N_sf"/>
</dbReference>
<feature type="region of interest" description="Disordered" evidence="4">
    <location>
        <begin position="1"/>
        <end position="29"/>
    </location>
</feature>
<evidence type="ECO:0000313" key="8">
    <source>
        <dbReference type="Proteomes" id="UP000002700"/>
    </source>
</evidence>
<name>Q3JVC3_BURP1</name>
<evidence type="ECO:0000256" key="2">
    <source>
        <dbReference type="ARBA" id="ARBA00022598"/>
    </source>
</evidence>
<dbReference type="GO" id="GO:0031956">
    <property type="term" value="F:medium-chain fatty acid-CoA ligase activity"/>
    <property type="evidence" value="ECO:0007669"/>
    <property type="project" value="TreeGrafter"/>
</dbReference>
<keyword evidence="3" id="KW-0479">Metal-binding</keyword>
<dbReference type="Gene3D" id="3.40.50.12780">
    <property type="entry name" value="N-terminal domain of ligase-like"/>
    <property type="match status" value="1"/>
</dbReference>
<dbReference type="Proteomes" id="UP000002700">
    <property type="component" value="Chromosome I"/>
</dbReference>
<keyword evidence="2" id="KW-0436">Ligase</keyword>
<evidence type="ECO:0000256" key="4">
    <source>
        <dbReference type="SAM" id="MobiDB-lite"/>
    </source>
</evidence>
<dbReference type="SUPFAM" id="SSF56801">
    <property type="entry name" value="Acetyl-CoA synthetase-like"/>
    <property type="match status" value="1"/>
</dbReference>
<dbReference type="Pfam" id="PF13193">
    <property type="entry name" value="AMP-binding_C"/>
    <property type="match status" value="1"/>
</dbReference>
<dbReference type="InterPro" id="IPR045851">
    <property type="entry name" value="AMP-bd_C_sf"/>
</dbReference>
<dbReference type="GO" id="GO:0046872">
    <property type="term" value="F:metal ion binding"/>
    <property type="evidence" value="ECO:0007669"/>
    <property type="project" value="UniProtKB-KW"/>
</dbReference>
<dbReference type="PANTHER" id="PTHR43201:SF5">
    <property type="entry name" value="MEDIUM-CHAIN ACYL-COA LIGASE ACSF2, MITOCHONDRIAL"/>
    <property type="match status" value="1"/>
</dbReference>
<dbReference type="PROSITE" id="PS00455">
    <property type="entry name" value="AMP_BINDING"/>
    <property type="match status" value="1"/>
</dbReference>
<proteinExistence type="inferred from homology"/>
<evidence type="ECO:0000256" key="1">
    <source>
        <dbReference type="ARBA" id="ARBA00006432"/>
    </source>
</evidence>
<evidence type="ECO:0000259" key="5">
    <source>
        <dbReference type="Pfam" id="PF00501"/>
    </source>
</evidence>
<dbReference type="HOGENOM" id="CLU_000022_59_0_4"/>
<dbReference type="AlphaFoldDB" id="Q3JVC3"/>
<dbReference type="EnsemblBacteria" id="ABA50237">
    <property type="protein sequence ID" value="ABA50237"/>
    <property type="gene ID" value="BURPS1710b_1068"/>
</dbReference>